<evidence type="ECO:0000313" key="2">
    <source>
        <dbReference type="Proteomes" id="UP000297604"/>
    </source>
</evidence>
<keyword evidence="2" id="KW-1185">Reference proteome</keyword>
<evidence type="ECO:0000313" key="1">
    <source>
        <dbReference type="EMBL" id="TFC21847.1"/>
    </source>
</evidence>
<comment type="caution">
    <text evidence="1">The sequence shown here is derived from an EMBL/GenBank/DDBJ whole genome shotgun (WGS) entry which is preliminary data.</text>
</comment>
<evidence type="ECO:0008006" key="3">
    <source>
        <dbReference type="Google" id="ProtNLM"/>
    </source>
</evidence>
<name>A0ABY2IPZ9_9MICO</name>
<dbReference type="RefSeq" id="WP_166791032.1">
    <property type="nucleotide sequence ID" value="NZ_SOFS01000015.1"/>
</dbReference>
<reference evidence="1 2" key="1">
    <citation type="submission" date="2019-03" db="EMBL/GenBank/DDBJ databases">
        <title>Genomics of glacier-inhabiting Cryobacterium strains.</title>
        <authorList>
            <person name="Liu Q."/>
            <person name="Xin Y.-H."/>
        </authorList>
    </citation>
    <scope>NUCLEOTIDE SEQUENCE [LARGE SCALE GENOMIC DNA]</scope>
    <source>
        <strain evidence="1 2">MDB1-5</strain>
    </source>
</reference>
<protein>
    <recommendedName>
        <fullName evidence="3">Lipoprotein</fullName>
    </recommendedName>
</protein>
<dbReference type="EMBL" id="SOFS01000015">
    <property type="protein sequence ID" value="TFC21847.1"/>
    <property type="molecule type" value="Genomic_DNA"/>
</dbReference>
<gene>
    <name evidence="1" type="ORF">E3O46_06475</name>
</gene>
<dbReference type="Proteomes" id="UP000297604">
    <property type="component" value="Unassembled WGS sequence"/>
</dbReference>
<proteinExistence type="predicted"/>
<sequence length="286" mass="30612">MVMKTAGESDLVFSRGSNSADRRAFGLLFDRVRSSEATAPPFSAPSASIPDGSIHRVRPTLKVPAPRPARVSWKVLGIALVLLVLSGCAAAPVAPPSATPIPAPIPPVMTEAARQELADQAQTALRDGFVASYPDVAVPTATRERFLSLEEIPSVIAACLTAAGVPAVASPEGGIETYVALGDEERHAIADYVCNTRFPSDPKNSVPLNESQITYLYQYQTTVLMPCLEAAHIRVDPPPTLESFMANYTGQGPATVTWQPYAHIDQGPPDQGIYKQCPQMPEHLRD</sequence>
<organism evidence="1 2">
    <name type="scientific">Cryobacterium glucosi</name>
    <dbReference type="NCBI Taxonomy" id="1259175"/>
    <lineage>
        <taxon>Bacteria</taxon>
        <taxon>Bacillati</taxon>
        <taxon>Actinomycetota</taxon>
        <taxon>Actinomycetes</taxon>
        <taxon>Micrococcales</taxon>
        <taxon>Microbacteriaceae</taxon>
        <taxon>Cryobacterium</taxon>
    </lineage>
</organism>
<accession>A0ABY2IPZ9</accession>